<dbReference type="OrthoDB" id="1893998at2759"/>
<proteinExistence type="predicted"/>
<dbReference type="PANTHER" id="PTHR36616:SF5">
    <property type="entry name" value="DIS3-EXONUCLEASE-LIKE PROTEIN"/>
    <property type="match status" value="1"/>
</dbReference>
<dbReference type="AlphaFoldDB" id="A0A835DAM7"/>
<evidence type="ECO:0000313" key="3">
    <source>
        <dbReference type="Proteomes" id="UP000655225"/>
    </source>
</evidence>
<keyword evidence="1" id="KW-0732">Signal</keyword>
<feature type="chain" id="PRO_5032653396" evidence="1">
    <location>
        <begin position="25"/>
        <end position="73"/>
    </location>
</feature>
<dbReference type="OMA" id="ESRTHRN"/>
<dbReference type="Proteomes" id="UP000655225">
    <property type="component" value="Unassembled WGS sequence"/>
</dbReference>
<protein>
    <submittedName>
        <fullName evidence="2">Uncharacterized protein</fullName>
    </submittedName>
</protein>
<comment type="caution">
    <text evidence="2">The sequence shown here is derived from an EMBL/GenBank/DDBJ whole genome shotgun (WGS) entry which is preliminary data.</text>
</comment>
<gene>
    <name evidence="2" type="ORF">HHK36_017749</name>
</gene>
<name>A0A835DAM7_TETSI</name>
<keyword evidence="3" id="KW-1185">Reference proteome</keyword>
<dbReference type="PANTHER" id="PTHR36616">
    <property type="entry name" value="BNAC07G32700D PROTEIN"/>
    <property type="match status" value="1"/>
</dbReference>
<evidence type="ECO:0000256" key="1">
    <source>
        <dbReference type="SAM" id="SignalP"/>
    </source>
</evidence>
<evidence type="ECO:0000313" key="2">
    <source>
        <dbReference type="EMBL" id="KAF8396136.1"/>
    </source>
</evidence>
<reference evidence="2 3" key="1">
    <citation type="submission" date="2020-04" db="EMBL/GenBank/DDBJ databases">
        <title>Plant Genome Project.</title>
        <authorList>
            <person name="Zhang R.-G."/>
        </authorList>
    </citation>
    <scope>NUCLEOTIDE SEQUENCE [LARGE SCALE GENOMIC DNA]</scope>
    <source>
        <strain evidence="2">YNK0</strain>
        <tissue evidence="2">Leaf</tissue>
    </source>
</reference>
<dbReference type="EMBL" id="JABCRI010000012">
    <property type="protein sequence ID" value="KAF8396136.1"/>
    <property type="molecule type" value="Genomic_DNA"/>
</dbReference>
<feature type="signal peptide" evidence="1">
    <location>
        <begin position="1"/>
        <end position="24"/>
    </location>
</feature>
<accession>A0A835DAM7</accession>
<sequence length="73" mass="8701">MLQVFFAVAFSAVPLTLYVPPVRSLNFFVETIEGLLRETAQYSVRTYPRIRHAWSRILASLLRIWRLCSWKWE</sequence>
<organism evidence="2 3">
    <name type="scientific">Tetracentron sinense</name>
    <name type="common">Spur-leaf</name>
    <dbReference type="NCBI Taxonomy" id="13715"/>
    <lineage>
        <taxon>Eukaryota</taxon>
        <taxon>Viridiplantae</taxon>
        <taxon>Streptophyta</taxon>
        <taxon>Embryophyta</taxon>
        <taxon>Tracheophyta</taxon>
        <taxon>Spermatophyta</taxon>
        <taxon>Magnoliopsida</taxon>
        <taxon>Trochodendrales</taxon>
        <taxon>Trochodendraceae</taxon>
        <taxon>Tetracentron</taxon>
    </lineage>
</organism>